<comment type="caution">
    <text evidence="8">The sequence shown here is derived from an EMBL/GenBank/DDBJ whole genome shotgun (WGS) entry which is preliminary data.</text>
</comment>
<dbReference type="InterPro" id="IPR017972">
    <property type="entry name" value="Cyt_P450_CS"/>
</dbReference>
<dbReference type="Proteomes" id="UP000315295">
    <property type="component" value="Unassembled WGS sequence"/>
</dbReference>
<dbReference type="Pfam" id="PF00067">
    <property type="entry name" value="p450"/>
    <property type="match status" value="1"/>
</dbReference>
<dbReference type="PANTHER" id="PTHR47947:SF3">
    <property type="entry name" value="CYTOCHROME P450 81D1-LIKE"/>
    <property type="match status" value="1"/>
</dbReference>
<evidence type="ECO:0000256" key="5">
    <source>
        <dbReference type="ARBA" id="ARBA00023033"/>
    </source>
</evidence>
<gene>
    <name evidence="8" type="ORF">C1H46_015148</name>
</gene>
<comment type="cofactor">
    <cofactor evidence="6">
        <name>heme</name>
        <dbReference type="ChEBI" id="CHEBI:30413"/>
    </cofactor>
</comment>
<sequence>MYPTGPLLAPHESVEDCTVGGFHVPRGTMLFVNIWAIQHNPKLWAQPDQFKPERFHNLQEERYGFVWLPFGAGRRGCPGEGLATRIVGLTLGSLIQCFEWERIGEEMVDMREGTGLTMPRAQPLLAKCRPRPKMLALLSQL</sequence>
<evidence type="ECO:0000256" key="4">
    <source>
        <dbReference type="ARBA" id="ARBA00023004"/>
    </source>
</evidence>
<dbReference type="GO" id="GO:0005506">
    <property type="term" value="F:iron ion binding"/>
    <property type="evidence" value="ECO:0007669"/>
    <property type="project" value="InterPro"/>
</dbReference>
<dbReference type="GO" id="GO:0004497">
    <property type="term" value="F:monooxygenase activity"/>
    <property type="evidence" value="ECO:0007669"/>
    <property type="project" value="UniProtKB-KW"/>
</dbReference>
<keyword evidence="5 7" id="KW-0503">Monooxygenase</keyword>
<dbReference type="InterPro" id="IPR050651">
    <property type="entry name" value="Plant_Cytochrome_P450_Monoox"/>
</dbReference>
<evidence type="ECO:0000256" key="6">
    <source>
        <dbReference type="PIRSR" id="PIRSR602401-1"/>
    </source>
</evidence>
<dbReference type="GO" id="GO:0020037">
    <property type="term" value="F:heme binding"/>
    <property type="evidence" value="ECO:0007669"/>
    <property type="project" value="InterPro"/>
</dbReference>
<keyword evidence="4 6" id="KW-0408">Iron</keyword>
<dbReference type="InterPro" id="IPR036396">
    <property type="entry name" value="Cyt_P450_sf"/>
</dbReference>
<dbReference type="AlphaFoldDB" id="A0A540MKD3"/>
<dbReference type="STRING" id="106549.A0A540MKD3"/>
<evidence type="ECO:0000256" key="3">
    <source>
        <dbReference type="ARBA" id="ARBA00023002"/>
    </source>
</evidence>
<reference evidence="8 9" key="1">
    <citation type="journal article" date="2019" name="G3 (Bethesda)">
        <title>Sequencing of a Wild Apple (Malus baccata) Genome Unravels the Differences Between Cultivated and Wild Apple Species Regarding Disease Resistance and Cold Tolerance.</title>
        <authorList>
            <person name="Chen X."/>
        </authorList>
    </citation>
    <scope>NUCLEOTIDE SEQUENCE [LARGE SCALE GENOMIC DNA]</scope>
    <source>
        <strain evidence="9">cv. Shandingzi</strain>
        <tissue evidence="8">Leaves</tissue>
    </source>
</reference>
<evidence type="ECO:0000313" key="9">
    <source>
        <dbReference type="Proteomes" id="UP000315295"/>
    </source>
</evidence>
<evidence type="ECO:0008006" key="10">
    <source>
        <dbReference type="Google" id="ProtNLM"/>
    </source>
</evidence>
<evidence type="ECO:0000256" key="1">
    <source>
        <dbReference type="ARBA" id="ARBA00022617"/>
    </source>
</evidence>
<dbReference type="PANTHER" id="PTHR47947">
    <property type="entry name" value="CYTOCHROME P450 82C3-RELATED"/>
    <property type="match status" value="1"/>
</dbReference>
<keyword evidence="3 7" id="KW-0560">Oxidoreductase</keyword>
<keyword evidence="1 6" id="KW-0349">Heme</keyword>
<protein>
    <recommendedName>
        <fullName evidence="10">Cytochrome P450</fullName>
    </recommendedName>
</protein>
<dbReference type="InterPro" id="IPR001128">
    <property type="entry name" value="Cyt_P450"/>
</dbReference>
<evidence type="ECO:0000256" key="7">
    <source>
        <dbReference type="RuleBase" id="RU000461"/>
    </source>
</evidence>
<keyword evidence="9" id="KW-1185">Reference proteome</keyword>
<name>A0A540MKD3_MALBA</name>
<organism evidence="8 9">
    <name type="scientific">Malus baccata</name>
    <name type="common">Siberian crab apple</name>
    <name type="synonym">Pyrus baccata</name>
    <dbReference type="NCBI Taxonomy" id="106549"/>
    <lineage>
        <taxon>Eukaryota</taxon>
        <taxon>Viridiplantae</taxon>
        <taxon>Streptophyta</taxon>
        <taxon>Embryophyta</taxon>
        <taxon>Tracheophyta</taxon>
        <taxon>Spermatophyta</taxon>
        <taxon>Magnoliopsida</taxon>
        <taxon>eudicotyledons</taxon>
        <taxon>Gunneridae</taxon>
        <taxon>Pentapetalae</taxon>
        <taxon>rosids</taxon>
        <taxon>fabids</taxon>
        <taxon>Rosales</taxon>
        <taxon>Rosaceae</taxon>
        <taxon>Amygdaloideae</taxon>
        <taxon>Maleae</taxon>
        <taxon>Malus</taxon>
    </lineage>
</organism>
<evidence type="ECO:0000313" key="8">
    <source>
        <dbReference type="EMBL" id="TQD99234.1"/>
    </source>
</evidence>
<dbReference type="PRINTS" id="PR00463">
    <property type="entry name" value="EP450I"/>
</dbReference>
<feature type="binding site" description="axial binding residue" evidence="6">
    <location>
        <position position="77"/>
    </location>
    <ligand>
        <name>heme</name>
        <dbReference type="ChEBI" id="CHEBI:30413"/>
    </ligand>
    <ligandPart>
        <name>Fe</name>
        <dbReference type="ChEBI" id="CHEBI:18248"/>
    </ligandPart>
</feature>
<dbReference type="GO" id="GO:0016705">
    <property type="term" value="F:oxidoreductase activity, acting on paired donors, with incorporation or reduction of molecular oxygen"/>
    <property type="evidence" value="ECO:0007669"/>
    <property type="project" value="InterPro"/>
</dbReference>
<dbReference type="EMBL" id="VIEB01000239">
    <property type="protein sequence ID" value="TQD99234.1"/>
    <property type="molecule type" value="Genomic_DNA"/>
</dbReference>
<dbReference type="SUPFAM" id="SSF48264">
    <property type="entry name" value="Cytochrome P450"/>
    <property type="match status" value="1"/>
</dbReference>
<keyword evidence="2 6" id="KW-0479">Metal-binding</keyword>
<evidence type="ECO:0000256" key="2">
    <source>
        <dbReference type="ARBA" id="ARBA00022723"/>
    </source>
</evidence>
<accession>A0A540MKD3</accession>
<dbReference type="PROSITE" id="PS00086">
    <property type="entry name" value="CYTOCHROME_P450"/>
    <property type="match status" value="1"/>
</dbReference>
<dbReference type="InterPro" id="IPR002401">
    <property type="entry name" value="Cyt_P450_E_grp-I"/>
</dbReference>
<dbReference type="Gene3D" id="1.10.630.10">
    <property type="entry name" value="Cytochrome P450"/>
    <property type="match status" value="1"/>
</dbReference>
<comment type="similarity">
    <text evidence="7">Belongs to the cytochrome P450 family.</text>
</comment>
<proteinExistence type="inferred from homology"/>